<feature type="compositionally biased region" description="Gly residues" evidence="3">
    <location>
        <begin position="741"/>
        <end position="754"/>
    </location>
</feature>
<evidence type="ECO:0000313" key="6">
    <source>
        <dbReference type="EMBL" id="ORY17168.1"/>
    </source>
</evidence>
<evidence type="ECO:0008006" key="8">
    <source>
        <dbReference type="Google" id="ProtNLM"/>
    </source>
</evidence>
<dbReference type="InterPro" id="IPR011043">
    <property type="entry name" value="Gal_Oxase/kelch_b-propeller"/>
</dbReference>
<dbReference type="GO" id="GO:0019760">
    <property type="term" value="P:glucosinolate metabolic process"/>
    <property type="evidence" value="ECO:0007669"/>
    <property type="project" value="UniProtKB-ARBA"/>
</dbReference>
<keyword evidence="7" id="KW-1185">Reference proteome</keyword>
<evidence type="ECO:0000256" key="1">
    <source>
        <dbReference type="ARBA" id="ARBA00022737"/>
    </source>
</evidence>
<dbReference type="Proteomes" id="UP000193144">
    <property type="component" value="Unassembled WGS sequence"/>
</dbReference>
<evidence type="ECO:0000313" key="7">
    <source>
        <dbReference type="Proteomes" id="UP000193144"/>
    </source>
</evidence>
<organism evidence="6 7">
    <name type="scientific">Clohesyomyces aquaticus</name>
    <dbReference type="NCBI Taxonomy" id="1231657"/>
    <lineage>
        <taxon>Eukaryota</taxon>
        <taxon>Fungi</taxon>
        <taxon>Dikarya</taxon>
        <taxon>Ascomycota</taxon>
        <taxon>Pezizomycotina</taxon>
        <taxon>Dothideomycetes</taxon>
        <taxon>Pleosporomycetidae</taxon>
        <taxon>Pleosporales</taxon>
        <taxon>Lindgomycetaceae</taxon>
        <taxon>Clohesyomyces</taxon>
    </lineage>
</organism>
<feature type="signal peptide" evidence="5">
    <location>
        <begin position="1"/>
        <end position="19"/>
    </location>
</feature>
<feature type="compositionally biased region" description="Low complexity" evidence="3">
    <location>
        <begin position="602"/>
        <end position="614"/>
    </location>
</feature>
<reference evidence="6 7" key="1">
    <citation type="submission" date="2016-07" db="EMBL/GenBank/DDBJ databases">
        <title>Pervasive Adenine N6-methylation of Active Genes in Fungi.</title>
        <authorList>
            <consortium name="DOE Joint Genome Institute"/>
            <person name="Mondo S.J."/>
            <person name="Dannebaum R.O."/>
            <person name="Kuo R.C."/>
            <person name="Labutti K."/>
            <person name="Haridas S."/>
            <person name="Kuo A."/>
            <person name="Salamov A."/>
            <person name="Ahrendt S.R."/>
            <person name="Lipzen A."/>
            <person name="Sullivan W."/>
            <person name="Andreopoulos W.B."/>
            <person name="Clum A."/>
            <person name="Lindquist E."/>
            <person name="Daum C."/>
            <person name="Ramamoorthy G.K."/>
            <person name="Gryganskyi A."/>
            <person name="Culley D."/>
            <person name="Magnuson J.K."/>
            <person name="James T.Y."/>
            <person name="O'Malley M.A."/>
            <person name="Stajich J.E."/>
            <person name="Spatafora J.W."/>
            <person name="Visel A."/>
            <person name="Grigoriev I.V."/>
        </authorList>
    </citation>
    <scope>NUCLEOTIDE SEQUENCE [LARGE SCALE GENOMIC DNA]</scope>
    <source>
        <strain evidence="6 7">CBS 115471</strain>
    </source>
</reference>
<feature type="compositionally biased region" description="Pro residues" evidence="3">
    <location>
        <begin position="566"/>
        <end position="579"/>
    </location>
</feature>
<dbReference type="PANTHER" id="PTHR47435">
    <property type="entry name" value="KELCH REPEAT PROTEIN (AFU_ORTHOLOGUE AFUA_5G12780)"/>
    <property type="match status" value="1"/>
</dbReference>
<evidence type="ECO:0000256" key="5">
    <source>
        <dbReference type="SAM" id="SignalP"/>
    </source>
</evidence>
<keyword evidence="1" id="KW-0677">Repeat</keyword>
<feature type="compositionally biased region" description="Pro residues" evidence="3">
    <location>
        <begin position="615"/>
        <end position="629"/>
    </location>
</feature>
<proteinExistence type="predicted"/>
<evidence type="ECO:0000256" key="4">
    <source>
        <dbReference type="SAM" id="Phobius"/>
    </source>
</evidence>
<feature type="compositionally biased region" description="Low complexity" evidence="3">
    <location>
        <begin position="726"/>
        <end position="737"/>
    </location>
</feature>
<feature type="region of interest" description="Disordered" evidence="3">
    <location>
        <begin position="430"/>
        <end position="462"/>
    </location>
</feature>
<dbReference type="AlphaFoldDB" id="A0A1Y2A3U1"/>
<feature type="region of interest" description="Disordered" evidence="3">
    <location>
        <begin position="495"/>
        <end position="762"/>
    </location>
</feature>
<feature type="compositionally biased region" description="Polar residues" evidence="3">
    <location>
        <begin position="683"/>
        <end position="692"/>
    </location>
</feature>
<dbReference type="OrthoDB" id="10251809at2759"/>
<gene>
    <name evidence="6" type="ORF">BCR34DRAFT_62488</name>
</gene>
<dbReference type="STRING" id="1231657.A0A1Y2A3U1"/>
<dbReference type="Pfam" id="PF24681">
    <property type="entry name" value="Kelch_KLHDC2_KLHL20_DRC7"/>
    <property type="match status" value="1"/>
</dbReference>
<comment type="caution">
    <text evidence="6">The sequence shown here is derived from an EMBL/GenBank/DDBJ whole genome shotgun (WGS) entry which is preliminary data.</text>
</comment>
<feature type="chain" id="PRO_5012056251" description="Cell wall anchored protein" evidence="5">
    <location>
        <begin position="20"/>
        <end position="762"/>
    </location>
</feature>
<keyword evidence="5" id="KW-0732">Signal</keyword>
<keyword evidence="4" id="KW-0472">Membrane</keyword>
<feature type="transmembrane region" description="Helical" evidence="4">
    <location>
        <begin position="464"/>
        <end position="486"/>
    </location>
</feature>
<protein>
    <recommendedName>
        <fullName evidence="8">Cell wall anchored protein</fullName>
    </recommendedName>
</protein>
<feature type="compositionally biased region" description="Low complexity" evidence="3">
    <location>
        <begin position="439"/>
        <end position="455"/>
    </location>
</feature>
<dbReference type="EMBL" id="MCFA01000014">
    <property type="protein sequence ID" value="ORY17168.1"/>
    <property type="molecule type" value="Genomic_DNA"/>
</dbReference>
<sequence length="762" mass="82106">MPSWVLFVLVVGWAIGVRSQQSKDPLKDFCRKFGHQTAIVDSKLYIDGGLVNWSPLDQNALNYSNKYFVYADLKETSEGMPLQHANLSKPAEVPLVEGGTLWADPVNKWLHLYGGEYHDSNPDAFSLWSYDILNNKWQSTGVSNFQIQRASYGAGATAEEDGKGYYYGGWLSNASVPAFARRMPTANLIIYDMVKDSWTNTTGPDSIPRAEGVMLYIPASAAGMLIYFGGLQFPGGPGNNTGVGMNMSDIKVYDIGDNKWYSQTATGDVPEARRRFCAGATWAKDRSSYNIYLYGGASMPPNTIGFDDVYILSLPSFTWLKWYPEKPGPGSPHHSLSCNVVRGSQMIVMGGTFPNDTIHCDVPIVQGQHNLNLGKQDPDGAKWYQYLANVTEYQVPDEIIGKVGGQASGGATVLAPKTWDNQLLPTYFQKAYTPPPRAPTRSIPTSTPTHSPTSSPKKDKTGTIAGAAAGGGVFLLICLGAGLWFCCVKKRKASRNPAQPAELANTEGNYADNSPQPPVQEIVPSKPFYGQTPTTPVAELPQETAGYTYPPPQSPDMYKDHVVTGSPPPPAPGSPPIPQPYYHDGRESRNAPNQLQPGFGGFSPSHSHSTSPQPGYFPPPQTHTSPPPTEMSAIRSPQPQNVGTDAIYPAPVAMHSSPHHSPQHSRQYSGGSYEAGYGHGRSLSGQTVTSGVMPTPVTPRSWNGADPSPVSAQTEFAGAQQGGAGRSSVNSNSRQVSYEGYGPGQQGLGLGQGQYGRFREGS</sequence>
<keyword evidence="2" id="KW-0408">Iron</keyword>
<dbReference type="PANTHER" id="PTHR47435:SF4">
    <property type="entry name" value="KELCH REPEAT PROTEIN (AFU_ORTHOLOGUE AFUA_5G12780)"/>
    <property type="match status" value="1"/>
</dbReference>
<accession>A0A1Y2A3U1</accession>
<evidence type="ECO:0000256" key="3">
    <source>
        <dbReference type="SAM" id="MobiDB-lite"/>
    </source>
</evidence>
<evidence type="ECO:0000256" key="2">
    <source>
        <dbReference type="ARBA" id="ARBA00023004"/>
    </source>
</evidence>
<keyword evidence="4" id="KW-0812">Transmembrane</keyword>
<name>A0A1Y2A3U1_9PLEO</name>
<dbReference type="SUPFAM" id="SSF50965">
    <property type="entry name" value="Galactose oxidase, central domain"/>
    <property type="match status" value="1"/>
</dbReference>
<dbReference type="Gene3D" id="2.120.10.80">
    <property type="entry name" value="Kelch-type beta propeller"/>
    <property type="match status" value="2"/>
</dbReference>
<keyword evidence="4" id="KW-1133">Transmembrane helix</keyword>
<dbReference type="InterPro" id="IPR015915">
    <property type="entry name" value="Kelch-typ_b-propeller"/>
</dbReference>